<dbReference type="SUPFAM" id="SSF46689">
    <property type="entry name" value="Homeodomain-like"/>
    <property type="match status" value="1"/>
</dbReference>
<dbReference type="Proteomes" id="UP000186438">
    <property type="component" value="Unassembled WGS sequence"/>
</dbReference>
<dbReference type="InterPro" id="IPR036271">
    <property type="entry name" value="Tet_transcr_reg_TetR-rel_C_sf"/>
</dbReference>
<keyword evidence="1" id="KW-0238">DNA-binding</keyword>
<protein>
    <recommendedName>
        <fullName evidence="2">HTH tetR-type domain-containing protein</fullName>
    </recommendedName>
</protein>
<sequence>MLIDDIAAEAGVAHGLLSYYFGGKRGIYLAALEAVQADLAVLTTPLRSDGNVTAQIKGMARRHFEYFRAHPHLMLGLLNSAPTDAQTRAILSANQMSGANALLKLLDLPSEPPPALETALRGCMGFLDAITVHWLTHDAQTDVALLVDMLYDVALAAIASAVGHEKALTILEPPSAAS</sequence>
<accession>A0A1Q4HUL7</accession>
<keyword evidence="4" id="KW-1185">Reference proteome</keyword>
<gene>
    <name evidence="3" type="ORF">BRW65_13345</name>
</gene>
<dbReference type="STRING" id="53378.BRW65_13345"/>
<evidence type="ECO:0000313" key="3">
    <source>
        <dbReference type="EMBL" id="OJZ73275.1"/>
    </source>
</evidence>
<dbReference type="Pfam" id="PF00440">
    <property type="entry name" value="TetR_N"/>
    <property type="match status" value="1"/>
</dbReference>
<evidence type="ECO:0000259" key="2">
    <source>
        <dbReference type="Pfam" id="PF00440"/>
    </source>
</evidence>
<dbReference type="InterPro" id="IPR001647">
    <property type="entry name" value="HTH_TetR"/>
</dbReference>
<dbReference type="AlphaFoldDB" id="A0A1Q4HUL7"/>
<evidence type="ECO:0000313" key="4">
    <source>
        <dbReference type="Proteomes" id="UP000186438"/>
    </source>
</evidence>
<dbReference type="SUPFAM" id="SSF48498">
    <property type="entry name" value="Tetracyclin repressor-like, C-terminal domain"/>
    <property type="match status" value="1"/>
</dbReference>
<comment type="caution">
    <text evidence="3">The sequence shown here is derived from an EMBL/GenBank/DDBJ whole genome shotgun (WGS) entry which is preliminary data.</text>
</comment>
<name>A0A1Q4HUL7_9MYCO</name>
<evidence type="ECO:0000256" key="1">
    <source>
        <dbReference type="ARBA" id="ARBA00023125"/>
    </source>
</evidence>
<feature type="domain" description="HTH tetR-type" evidence="2">
    <location>
        <begin position="3"/>
        <end position="31"/>
    </location>
</feature>
<dbReference type="EMBL" id="MPNT01000011">
    <property type="protein sequence ID" value="OJZ73275.1"/>
    <property type="molecule type" value="Genomic_DNA"/>
</dbReference>
<proteinExistence type="predicted"/>
<dbReference type="InterPro" id="IPR009057">
    <property type="entry name" value="Homeodomain-like_sf"/>
</dbReference>
<dbReference type="GO" id="GO:0003677">
    <property type="term" value="F:DNA binding"/>
    <property type="evidence" value="ECO:0007669"/>
    <property type="project" value="UniProtKB-KW"/>
</dbReference>
<organism evidence="3 4">
    <name type="scientific">Mycobacterium paraffinicum</name>
    <dbReference type="NCBI Taxonomy" id="53378"/>
    <lineage>
        <taxon>Bacteria</taxon>
        <taxon>Bacillati</taxon>
        <taxon>Actinomycetota</taxon>
        <taxon>Actinomycetes</taxon>
        <taxon>Mycobacteriales</taxon>
        <taxon>Mycobacteriaceae</taxon>
        <taxon>Mycobacterium</taxon>
    </lineage>
</organism>
<dbReference type="Gene3D" id="1.10.357.10">
    <property type="entry name" value="Tetracycline Repressor, domain 2"/>
    <property type="match status" value="1"/>
</dbReference>
<reference evidence="3 4" key="1">
    <citation type="submission" date="2016-11" db="EMBL/GenBank/DDBJ databases">
        <title>Genome sequences of unsequenced Mycobacteria.</title>
        <authorList>
            <person name="Greninger A.L."/>
            <person name="Fang F."/>
            <person name="Jerome K.R."/>
        </authorList>
    </citation>
    <scope>NUCLEOTIDE SEQUENCE [LARGE SCALE GENOMIC DNA]</scope>
    <source>
        <strain evidence="3 4">M11</strain>
    </source>
</reference>